<gene>
    <name evidence="1" type="ORF">HID58_054116</name>
</gene>
<accession>A0ABQ8AGM3</accession>
<comment type="caution">
    <text evidence="1">The sequence shown here is derived from an EMBL/GenBank/DDBJ whole genome shotgun (WGS) entry which is preliminary data.</text>
</comment>
<sequence>MLLNLIISPTSQSLMILGHFTELLENNLPLDSVYKSKDVLLLLFVSFSDKNWSLKFKLKISSCVRAMGVFRTLVEKDRSIYIHDLIKMNLSTANLRTHA</sequence>
<evidence type="ECO:0000313" key="2">
    <source>
        <dbReference type="Proteomes" id="UP000824890"/>
    </source>
</evidence>
<protein>
    <submittedName>
        <fullName evidence="1">Uncharacterized protein</fullName>
    </submittedName>
</protein>
<organism evidence="1 2">
    <name type="scientific">Brassica napus</name>
    <name type="common">Rape</name>
    <dbReference type="NCBI Taxonomy" id="3708"/>
    <lineage>
        <taxon>Eukaryota</taxon>
        <taxon>Viridiplantae</taxon>
        <taxon>Streptophyta</taxon>
        <taxon>Embryophyta</taxon>
        <taxon>Tracheophyta</taxon>
        <taxon>Spermatophyta</taxon>
        <taxon>Magnoliopsida</taxon>
        <taxon>eudicotyledons</taxon>
        <taxon>Gunneridae</taxon>
        <taxon>Pentapetalae</taxon>
        <taxon>rosids</taxon>
        <taxon>malvids</taxon>
        <taxon>Brassicales</taxon>
        <taxon>Brassicaceae</taxon>
        <taxon>Brassiceae</taxon>
        <taxon>Brassica</taxon>
    </lineage>
</organism>
<dbReference type="EMBL" id="JAGKQM010000013">
    <property type="protein sequence ID" value="KAH0891687.1"/>
    <property type="molecule type" value="Genomic_DNA"/>
</dbReference>
<dbReference type="Proteomes" id="UP000824890">
    <property type="component" value="Unassembled WGS sequence"/>
</dbReference>
<reference evidence="1 2" key="1">
    <citation type="submission" date="2021-05" db="EMBL/GenBank/DDBJ databases">
        <title>Genome Assembly of Synthetic Allotetraploid Brassica napus Reveals Homoeologous Exchanges between Subgenomes.</title>
        <authorList>
            <person name="Davis J.T."/>
        </authorList>
    </citation>
    <scope>NUCLEOTIDE SEQUENCE [LARGE SCALE GENOMIC DNA]</scope>
    <source>
        <strain evidence="2">cv. Da-Ae</strain>
        <tissue evidence="1">Seedling</tissue>
    </source>
</reference>
<proteinExistence type="predicted"/>
<evidence type="ECO:0000313" key="1">
    <source>
        <dbReference type="EMBL" id="KAH0891687.1"/>
    </source>
</evidence>
<name>A0ABQ8AGM3_BRANA</name>
<keyword evidence="2" id="KW-1185">Reference proteome</keyword>